<dbReference type="EC" id="6.3.2.9" evidence="9 10"/>
<dbReference type="SUPFAM" id="SSF51984">
    <property type="entry name" value="MurCD N-terminal domain"/>
    <property type="match status" value="1"/>
</dbReference>
<keyword evidence="8 9" id="KW-0131">Cell cycle</keyword>
<dbReference type="InterPro" id="IPR018109">
    <property type="entry name" value="Folylpolyglutamate_synth_CS"/>
</dbReference>
<dbReference type="GO" id="GO:0008764">
    <property type="term" value="F:UDP-N-acetylmuramoylalanine-D-glutamate ligase activity"/>
    <property type="evidence" value="ECO:0007669"/>
    <property type="project" value="UniProtKB-UniRule"/>
</dbReference>
<evidence type="ECO:0000256" key="10">
    <source>
        <dbReference type="RuleBase" id="RU003664"/>
    </source>
</evidence>
<dbReference type="GO" id="GO:0004326">
    <property type="term" value="F:tetrahydrofolylpolyglutamate synthase activity"/>
    <property type="evidence" value="ECO:0007669"/>
    <property type="project" value="InterPro"/>
</dbReference>
<dbReference type="Pfam" id="PF08245">
    <property type="entry name" value="Mur_ligase_M"/>
    <property type="match status" value="1"/>
</dbReference>
<dbReference type="Gene3D" id="3.40.50.720">
    <property type="entry name" value="NAD(P)-binding Rossmann-like Domain"/>
    <property type="match status" value="1"/>
</dbReference>
<keyword evidence="9 10" id="KW-0133">Cell shape</keyword>
<feature type="binding site" evidence="9">
    <location>
        <begin position="116"/>
        <end position="122"/>
    </location>
    <ligand>
        <name>ATP</name>
        <dbReference type="ChEBI" id="CHEBI:30616"/>
    </ligand>
</feature>
<evidence type="ECO:0000259" key="12">
    <source>
        <dbReference type="Pfam" id="PF08245"/>
    </source>
</evidence>
<evidence type="ECO:0000256" key="2">
    <source>
        <dbReference type="ARBA" id="ARBA00004752"/>
    </source>
</evidence>
<dbReference type="PATRIC" id="fig|1618570.3.peg.440"/>
<dbReference type="GO" id="GO:0008360">
    <property type="term" value="P:regulation of cell shape"/>
    <property type="evidence" value="ECO:0007669"/>
    <property type="project" value="UniProtKB-KW"/>
</dbReference>
<comment type="similarity">
    <text evidence="9">Belongs to the MurCDEF family.</text>
</comment>
<dbReference type="PROSITE" id="PS01011">
    <property type="entry name" value="FOLYLPOLYGLU_SYNT_1"/>
    <property type="match status" value="1"/>
</dbReference>
<keyword evidence="3 9" id="KW-0963">Cytoplasm</keyword>
<evidence type="ECO:0000313" key="14">
    <source>
        <dbReference type="Proteomes" id="UP000034081"/>
    </source>
</evidence>
<evidence type="ECO:0000256" key="4">
    <source>
        <dbReference type="ARBA" id="ARBA00022598"/>
    </source>
</evidence>
<dbReference type="STRING" id="1618570.UT08_C0004G0030"/>
<dbReference type="InterPro" id="IPR036615">
    <property type="entry name" value="Mur_ligase_C_dom_sf"/>
</dbReference>
<dbReference type="InterPro" id="IPR013221">
    <property type="entry name" value="Mur_ligase_cen"/>
</dbReference>
<feature type="domain" description="Mur ligase C-terminal" evidence="11">
    <location>
        <begin position="312"/>
        <end position="425"/>
    </location>
</feature>
<comment type="catalytic activity">
    <reaction evidence="9 10">
        <text>UDP-N-acetyl-alpha-D-muramoyl-L-alanine + D-glutamate + ATP = UDP-N-acetyl-alpha-D-muramoyl-L-alanyl-D-glutamate + ADP + phosphate + H(+)</text>
        <dbReference type="Rhea" id="RHEA:16429"/>
        <dbReference type="ChEBI" id="CHEBI:15378"/>
        <dbReference type="ChEBI" id="CHEBI:29986"/>
        <dbReference type="ChEBI" id="CHEBI:30616"/>
        <dbReference type="ChEBI" id="CHEBI:43474"/>
        <dbReference type="ChEBI" id="CHEBI:83898"/>
        <dbReference type="ChEBI" id="CHEBI:83900"/>
        <dbReference type="ChEBI" id="CHEBI:456216"/>
        <dbReference type="EC" id="6.3.2.9"/>
    </reaction>
</comment>
<comment type="function">
    <text evidence="9 10">Cell wall formation. Catalyzes the addition of glutamate to the nucleotide precursor UDP-N-acetylmuramoyl-L-alanine (UMA).</text>
</comment>
<evidence type="ECO:0000256" key="9">
    <source>
        <dbReference type="HAMAP-Rule" id="MF_00639"/>
    </source>
</evidence>
<evidence type="ECO:0000313" key="13">
    <source>
        <dbReference type="EMBL" id="KKQ85718.1"/>
    </source>
</evidence>
<dbReference type="AlphaFoldDB" id="A0A0G0L194"/>
<name>A0A0G0L194_9BACT</name>
<dbReference type="Pfam" id="PF02875">
    <property type="entry name" value="Mur_ligase_C"/>
    <property type="match status" value="1"/>
</dbReference>
<organism evidence="13 14">
    <name type="scientific">Candidatus Woesebacteria bacterium GW2011_GWB1_38_8</name>
    <dbReference type="NCBI Taxonomy" id="1618570"/>
    <lineage>
        <taxon>Bacteria</taxon>
        <taxon>Candidatus Woeseibacteriota</taxon>
    </lineage>
</organism>
<dbReference type="HAMAP" id="MF_00639">
    <property type="entry name" value="MurD"/>
    <property type="match status" value="1"/>
</dbReference>
<comment type="pathway">
    <text evidence="2 9 10">Cell wall biogenesis; peptidoglycan biosynthesis.</text>
</comment>
<dbReference type="Gene3D" id="3.90.190.20">
    <property type="entry name" value="Mur ligase, C-terminal domain"/>
    <property type="match status" value="1"/>
</dbReference>
<keyword evidence="6 9" id="KW-0547">Nucleotide-binding</keyword>
<dbReference type="GO" id="GO:0071555">
    <property type="term" value="P:cell wall organization"/>
    <property type="evidence" value="ECO:0007669"/>
    <property type="project" value="UniProtKB-KW"/>
</dbReference>
<evidence type="ECO:0000256" key="3">
    <source>
        <dbReference type="ARBA" id="ARBA00022490"/>
    </source>
</evidence>
<dbReference type="GO" id="GO:0005737">
    <property type="term" value="C:cytoplasm"/>
    <property type="evidence" value="ECO:0007669"/>
    <property type="project" value="UniProtKB-SubCell"/>
</dbReference>
<comment type="subcellular location">
    <subcellularLocation>
        <location evidence="1 9 10">Cytoplasm</location>
    </subcellularLocation>
</comment>
<dbReference type="GO" id="GO:0005524">
    <property type="term" value="F:ATP binding"/>
    <property type="evidence" value="ECO:0007669"/>
    <property type="project" value="UniProtKB-UniRule"/>
</dbReference>
<feature type="domain" description="Mur ligase central" evidence="12">
    <location>
        <begin position="114"/>
        <end position="289"/>
    </location>
</feature>
<accession>A0A0G0L194</accession>
<dbReference type="GO" id="GO:0009252">
    <property type="term" value="P:peptidoglycan biosynthetic process"/>
    <property type="evidence" value="ECO:0007669"/>
    <property type="project" value="UniProtKB-UniRule"/>
</dbReference>
<evidence type="ECO:0000259" key="11">
    <source>
        <dbReference type="Pfam" id="PF02875"/>
    </source>
</evidence>
<dbReference type="InterPro" id="IPR005762">
    <property type="entry name" value="MurD"/>
</dbReference>
<dbReference type="Pfam" id="PF21799">
    <property type="entry name" value="MurD-like_N"/>
    <property type="match status" value="1"/>
</dbReference>
<keyword evidence="7 9" id="KW-0067">ATP-binding</keyword>
<protein>
    <recommendedName>
        <fullName evidence="9 10">UDP-N-acetylmuramoylalanine--D-glutamate ligase</fullName>
        <ecNumber evidence="9 10">6.3.2.9</ecNumber>
    </recommendedName>
    <alternativeName>
        <fullName evidence="9">D-glutamic acid-adding enzyme</fullName>
    </alternativeName>
    <alternativeName>
        <fullName evidence="9">UDP-N-acetylmuramoyl-L-alanyl-D-glutamate synthetase</fullName>
    </alternativeName>
</protein>
<dbReference type="InterPro" id="IPR004101">
    <property type="entry name" value="Mur_ligase_C"/>
</dbReference>
<dbReference type="UniPathway" id="UPA00219"/>
<evidence type="ECO:0000256" key="7">
    <source>
        <dbReference type="ARBA" id="ARBA00022840"/>
    </source>
</evidence>
<evidence type="ECO:0000256" key="1">
    <source>
        <dbReference type="ARBA" id="ARBA00004496"/>
    </source>
</evidence>
<dbReference type="InterPro" id="IPR036565">
    <property type="entry name" value="Mur-like_cat_sf"/>
</dbReference>
<comment type="caution">
    <text evidence="13">The sequence shown here is derived from an EMBL/GenBank/DDBJ whole genome shotgun (WGS) entry which is preliminary data.</text>
</comment>
<reference evidence="13 14" key="1">
    <citation type="journal article" date="2015" name="Nature">
        <title>rRNA introns, odd ribosomes, and small enigmatic genomes across a large radiation of phyla.</title>
        <authorList>
            <person name="Brown C.T."/>
            <person name="Hug L.A."/>
            <person name="Thomas B.C."/>
            <person name="Sharon I."/>
            <person name="Castelle C.J."/>
            <person name="Singh A."/>
            <person name="Wilkins M.J."/>
            <person name="Williams K.H."/>
            <person name="Banfield J.F."/>
        </authorList>
    </citation>
    <scope>NUCLEOTIDE SEQUENCE [LARGE SCALE GENOMIC DNA]</scope>
</reference>
<dbReference type="PANTHER" id="PTHR43692:SF1">
    <property type="entry name" value="UDP-N-ACETYLMURAMOYLALANINE--D-GLUTAMATE LIGASE"/>
    <property type="match status" value="1"/>
</dbReference>
<dbReference type="NCBIfam" id="TIGR01087">
    <property type="entry name" value="murD"/>
    <property type="match status" value="1"/>
</dbReference>
<proteinExistence type="inferred from homology"/>
<dbReference type="SUPFAM" id="SSF53244">
    <property type="entry name" value="MurD-like peptide ligases, peptide-binding domain"/>
    <property type="match status" value="1"/>
</dbReference>
<keyword evidence="4 9" id="KW-0436">Ligase</keyword>
<dbReference type="Gene3D" id="3.40.1190.10">
    <property type="entry name" value="Mur-like, catalytic domain"/>
    <property type="match status" value="1"/>
</dbReference>
<gene>
    <name evidence="9" type="primary">murD</name>
    <name evidence="13" type="ORF">UT08_C0004G0030</name>
</gene>
<dbReference type="EMBL" id="LBVL01000004">
    <property type="protein sequence ID" value="KKQ85718.1"/>
    <property type="molecule type" value="Genomic_DNA"/>
</dbReference>
<evidence type="ECO:0000256" key="5">
    <source>
        <dbReference type="ARBA" id="ARBA00022618"/>
    </source>
</evidence>
<keyword evidence="9 10" id="KW-0961">Cell wall biogenesis/degradation</keyword>
<keyword evidence="9 10" id="KW-0573">Peptidoglycan synthesis</keyword>
<dbReference type="Proteomes" id="UP000034081">
    <property type="component" value="Unassembled WGS sequence"/>
</dbReference>
<dbReference type="GO" id="GO:0051301">
    <property type="term" value="P:cell division"/>
    <property type="evidence" value="ECO:0007669"/>
    <property type="project" value="UniProtKB-KW"/>
</dbReference>
<sequence>MKNHWKDKKVAVLGWGINGLDIAEYLLKQGVHITIFDDKEVDELDFSEFDTKKVKLVLGSSYIKYGLNSFDYIFRAPGVYRYLPEIVKAEKKGVVVTSVVKLFFDLCPGTIIGVTGTKGKGTTSTLIYQILKNAGKDVYLAGNIGIPMLTLLPKLTSKSWVVLELSSFQLIDMTKSPHIAVILNITEDHMDWHIDRDEYVKAKTQIVRYQNKNDIAAMNYDYSDSKNFSKLTKAKTYFFSRKGKVNGSYVEDGNIKLDVGSKIYDIGKTKKLLLRGKHNWENVCAAICASYLAGAAIKSIKEVVFSFKGLEHRLELVGEIKGIKFYNDSFSTNPQTTIAAIKSFEEPLTLILGGSDKGLDYDGMGKEISKSKNVRNIILIGDISDVIENAIKKAGYTGKVLKLGKSDMQQIVKKCVNVTPKDGIALLSPATASFDMFANYKERGSKFKEAVVNLKLRKTPKVASKINPTG</sequence>
<dbReference type="PANTHER" id="PTHR43692">
    <property type="entry name" value="UDP-N-ACETYLMURAMOYLALANINE--D-GLUTAMATE LIGASE"/>
    <property type="match status" value="1"/>
</dbReference>
<evidence type="ECO:0000256" key="8">
    <source>
        <dbReference type="ARBA" id="ARBA00023306"/>
    </source>
</evidence>
<evidence type="ECO:0000256" key="6">
    <source>
        <dbReference type="ARBA" id="ARBA00022741"/>
    </source>
</evidence>
<keyword evidence="5 9" id="KW-0132">Cell division</keyword>
<dbReference type="SUPFAM" id="SSF53623">
    <property type="entry name" value="MurD-like peptide ligases, catalytic domain"/>
    <property type="match status" value="1"/>
</dbReference>